<dbReference type="GO" id="GO:0005737">
    <property type="term" value="C:cytoplasm"/>
    <property type="evidence" value="ECO:0007669"/>
    <property type="project" value="UniProtKB-SubCell"/>
</dbReference>
<dbReference type="Pfam" id="PF21157">
    <property type="entry name" value="DksA_N"/>
    <property type="match status" value="1"/>
</dbReference>
<feature type="domain" description="DnaK suppressor protein DksA N-terminal" evidence="8">
    <location>
        <begin position="250"/>
        <end position="320"/>
    </location>
</feature>
<dbReference type="HAMAP" id="MF_00926">
    <property type="entry name" value="DksA"/>
    <property type="match status" value="1"/>
</dbReference>
<evidence type="ECO:0000259" key="7">
    <source>
        <dbReference type="Pfam" id="PF01258"/>
    </source>
</evidence>
<evidence type="ECO:0000256" key="5">
    <source>
        <dbReference type="PROSITE-ProRule" id="PRU00510"/>
    </source>
</evidence>
<comment type="caution">
    <text evidence="4">Lacks conserved residue(s) required for the propagation of feature annotation.</text>
</comment>
<dbReference type="PANTHER" id="PTHR33823">
    <property type="entry name" value="RNA POLYMERASE-BINDING TRANSCRIPTION FACTOR DKSA-RELATED"/>
    <property type="match status" value="1"/>
</dbReference>
<dbReference type="EMBL" id="JAGQFT010000152">
    <property type="protein sequence ID" value="MBR0563598.1"/>
    <property type="molecule type" value="Genomic_DNA"/>
</dbReference>
<evidence type="ECO:0000256" key="4">
    <source>
        <dbReference type="HAMAP-Rule" id="MF_00926"/>
    </source>
</evidence>
<feature type="region of interest" description="Disordered" evidence="6">
    <location>
        <begin position="128"/>
        <end position="235"/>
    </location>
</feature>
<proteinExistence type="inferred from homology"/>
<dbReference type="Gene3D" id="1.20.120.910">
    <property type="entry name" value="DksA, coiled-coil domain"/>
    <property type="match status" value="1"/>
</dbReference>
<feature type="compositionally biased region" description="Low complexity" evidence="6">
    <location>
        <begin position="128"/>
        <end position="217"/>
    </location>
</feature>
<dbReference type="GO" id="GO:0008270">
    <property type="term" value="F:zinc ion binding"/>
    <property type="evidence" value="ECO:0007669"/>
    <property type="project" value="UniProtKB-UniRule"/>
</dbReference>
<dbReference type="SUPFAM" id="SSF109635">
    <property type="entry name" value="DnaK suppressor protein DksA, alpha-hairpin domain"/>
    <property type="match status" value="1"/>
</dbReference>
<comment type="similarity">
    <text evidence="4">Belongs to the DksA family.</text>
</comment>
<gene>
    <name evidence="4 9" type="primary">dksA</name>
    <name evidence="10" type="ORF">KB893_000800</name>
    <name evidence="9" type="ORF">KB893_13895</name>
</gene>
<keyword evidence="4" id="KW-0175">Coiled coil</keyword>
<dbReference type="AlphaFoldDB" id="A0A8J7VXQ4"/>
<dbReference type="InterPro" id="IPR012784">
    <property type="entry name" value="DksA_RNA_pol-bd"/>
</dbReference>
<organism evidence="9">
    <name type="scientific">Coralloluteibacterium stylophorae</name>
    <dbReference type="NCBI Taxonomy" id="1776034"/>
    <lineage>
        <taxon>Bacteria</taxon>
        <taxon>Pseudomonadati</taxon>
        <taxon>Pseudomonadota</taxon>
        <taxon>Gammaproteobacteria</taxon>
        <taxon>Lysobacterales</taxon>
        <taxon>Lysobacteraceae</taxon>
        <taxon>Coralloluteibacterium</taxon>
    </lineage>
</organism>
<evidence type="ECO:0000313" key="10">
    <source>
        <dbReference type="EMBL" id="MBS7455674.1"/>
    </source>
</evidence>
<dbReference type="PROSITE" id="PS51128">
    <property type="entry name" value="ZF_DKSA_2"/>
    <property type="match status" value="1"/>
</dbReference>
<keyword evidence="4" id="KW-0963">Cytoplasm</keyword>
<dbReference type="SUPFAM" id="SSF57716">
    <property type="entry name" value="Glucocorticoid receptor-like (DNA-binding domain)"/>
    <property type="match status" value="1"/>
</dbReference>
<keyword evidence="2 4" id="KW-0863">Zinc-finger</keyword>
<dbReference type="GO" id="GO:0010468">
    <property type="term" value="P:regulation of gene expression"/>
    <property type="evidence" value="ECO:0007669"/>
    <property type="project" value="UniProtKB-UniRule"/>
</dbReference>
<evidence type="ECO:0000256" key="2">
    <source>
        <dbReference type="ARBA" id="ARBA00022771"/>
    </source>
</evidence>
<feature type="zinc finger region" description="dksA C4-type" evidence="5">
    <location>
        <begin position="328"/>
        <end position="352"/>
    </location>
</feature>
<keyword evidence="11" id="KW-1185">Reference proteome</keyword>
<evidence type="ECO:0000313" key="9">
    <source>
        <dbReference type="EMBL" id="MBR0563598.1"/>
    </source>
</evidence>
<feature type="domain" description="Zinc finger DksA/TraR C4-type" evidence="7">
    <location>
        <begin position="323"/>
        <end position="355"/>
    </location>
</feature>
<protein>
    <recommendedName>
        <fullName evidence="4">RNA polymerase-binding transcription factor DksA</fullName>
    </recommendedName>
</protein>
<comment type="caution">
    <text evidence="9">The sequence shown here is derived from an EMBL/GenBank/DDBJ whole genome shotgun (WGS) entry which is preliminary data.</text>
</comment>
<comment type="subunit">
    <text evidence="4">Interacts directly with the RNA polymerase.</text>
</comment>
<reference evidence="10 11" key="1">
    <citation type="journal article" date="2021" name="Microbiol. Resour. Announc.">
        <title>Draft Genome Sequence of Coralloluteibacterium stylophorae LMG 29479T.</title>
        <authorList>
            <person name="Karlyshev A.V."/>
            <person name="Kudryashova E.B."/>
            <person name="Ariskina E.V."/>
            <person name="Conroy A.P."/>
            <person name="Abidueva E.Y."/>
        </authorList>
    </citation>
    <scope>NUCLEOTIDE SEQUENCE [LARGE SCALE GENOMIC DNA]</scope>
    <source>
        <strain evidence="10 11">LMG 29479</strain>
    </source>
</reference>
<reference evidence="9" key="2">
    <citation type="submission" date="2021-04" db="EMBL/GenBank/DDBJ databases">
        <authorList>
            <person name="Karlyshev A.V."/>
        </authorList>
    </citation>
    <scope>NUCLEOTIDE SEQUENCE</scope>
    <source>
        <strain evidence="9">LMG 29479</strain>
    </source>
</reference>
<name>A0A8J7VXQ4_9GAMM</name>
<dbReference type="NCBIfam" id="TIGR02420">
    <property type="entry name" value="dksA"/>
    <property type="match status" value="1"/>
</dbReference>
<comment type="subcellular location">
    <subcellularLocation>
        <location evidence="4">Cytoplasm</location>
    </subcellularLocation>
</comment>
<keyword evidence="3 4" id="KW-0862">Zinc</keyword>
<evidence type="ECO:0000256" key="3">
    <source>
        <dbReference type="ARBA" id="ARBA00022833"/>
    </source>
</evidence>
<feature type="coiled-coil region" evidence="4">
    <location>
        <begin position="266"/>
        <end position="293"/>
    </location>
</feature>
<dbReference type="InterPro" id="IPR037187">
    <property type="entry name" value="DnaK_N"/>
</dbReference>
<comment type="function">
    <text evidence="4">Transcription factor that acts by binding directly to the RNA polymerase (RNAP). Required for negative regulation of rRNA expression and positive regulation of several amino acid biosynthesis promoters. Also required for regulation of fis expression.</text>
</comment>
<dbReference type="EMBL" id="JAGQFT020000001">
    <property type="protein sequence ID" value="MBS7455674.1"/>
    <property type="molecule type" value="Genomic_DNA"/>
</dbReference>
<evidence type="ECO:0000256" key="6">
    <source>
        <dbReference type="SAM" id="MobiDB-lite"/>
    </source>
</evidence>
<evidence type="ECO:0000313" key="11">
    <source>
        <dbReference type="Proteomes" id="UP000675747"/>
    </source>
</evidence>
<keyword evidence="1 4" id="KW-0479">Metal-binding</keyword>
<evidence type="ECO:0000256" key="1">
    <source>
        <dbReference type="ARBA" id="ARBA00022723"/>
    </source>
</evidence>
<evidence type="ECO:0000259" key="8">
    <source>
        <dbReference type="Pfam" id="PF21157"/>
    </source>
</evidence>
<accession>A0A8J7VXQ4</accession>
<dbReference type="Proteomes" id="UP000675747">
    <property type="component" value="Unassembled WGS sequence"/>
</dbReference>
<dbReference type="RefSeq" id="WP_211927500.1">
    <property type="nucleotide sequence ID" value="NZ_JBHRTJ010000007.1"/>
</dbReference>
<feature type="region of interest" description="Disordered" evidence="6">
    <location>
        <begin position="102"/>
        <end position="121"/>
    </location>
</feature>
<sequence length="365" mass="39209">METAARAEQRTDQQLVAAKQCDEEELHRTGGCVGRGACRAVAAGKPLGYNTRPLRLKATRGVRPDAGIDVARASHHTGRRTPDPGRSAHLIFSKDAPVAVKKSAKKPASPAATRTVKTTAAKAPAKAAASGATAKAAPKKQVAAKATAPAGRTAAKGSVAKAPPKTSVSKSAVSKTTATKTAKKAAAPTSAPQAAEGQRTAARGGARARASAPSAQRDVTIKPAPETGKRVTLPAGYKPKAGEEYMSPMQLEYFRQRLLKWRDDLVEESKQTIENLKDEVRDVGDEAERATRETENSLELRTRDRYRKLINKIDSTLRRVDDGSYGYCVDTGEEIGLERLEARLTAERTIDAQERWEHLQKQMGD</sequence>
<dbReference type="Pfam" id="PF01258">
    <property type="entry name" value="zf-dskA_traR"/>
    <property type="match status" value="1"/>
</dbReference>
<dbReference type="InterPro" id="IPR048489">
    <property type="entry name" value="DksA_N"/>
</dbReference>
<dbReference type="PANTHER" id="PTHR33823:SF2">
    <property type="entry name" value="RNA POLYMERASE-BINDING TRANSCRIPTION FACTOR DKSA"/>
    <property type="match status" value="1"/>
</dbReference>
<dbReference type="InterPro" id="IPR000962">
    <property type="entry name" value="Znf_DskA_TraR"/>
</dbReference>